<proteinExistence type="inferred from homology"/>
<keyword evidence="3" id="KW-0808">Transferase</keyword>
<feature type="region of interest" description="Disordered" evidence="9">
    <location>
        <begin position="478"/>
        <end position="499"/>
    </location>
</feature>
<dbReference type="GO" id="GO:0042802">
    <property type="term" value="F:identical protein binding"/>
    <property type="evidence" value="ECO:0007669"/>
    <property type="project" value="UniProtKB-ARBA"/>
</dbReference>
<evidence type="ECO:0000313" key="13">
    <source>
        <dbReference type="Proteomes" id="UP000580797"/>
    </source>
</evidence>
<dbReference type="RefSeq" id="WP_183662956.1">
    <property type="nucleotide sequence ID" value="NZ_BAAARH010000009.1"/>
</dbReference>
<dbReference type="PANTHER" id="PTHR32309:SF13">
    <property type="entry name" value="FERRIC ENTEROBACTIN TRANSPORT PROTEIN FEPE"/>
    <property type="match status" value="1"/>
</dbReference>
<keyword evidence="7" id="KW-0829">Tyrosine-protein kinase</keyword>
<keyword evidence="6" id="KW-0067">ATP-binding</keyword>
<evidence type="ECO:0000256" key="1">
    <source>
        <dbReference type="ARBA" id="ARBA00007316"/>
    </source>
</evidence>
<dbReference type="InterPro" id="IPR002586">
    <property type="entry name" value="CobQ/CobB/MinD/ParA_Nub-bd_dom"/>
</dbReference>
<keyword evidence="10" id="KW-1133">Transmembrane helix</keyword>
<evidence type="ECO:0000256" key="8">
    <source>
        <dbReference type="ARBA" id="ARBA00051245"/>
    </source>
</evidence>
<accession>A0A7W8TSW5</accession>
<dbReference type="EC" id="2.7.10.2" evidence="2"/>
<dbReference type="EMBL" id="JACHDR010000001">
    <property type="protein sequence ID" value="MBB5511438.1"/>
    <property type="molecule type" value="Genomic_DNA"/>
</dbReference>
<dbReference type="GO" id="GO:0005886">
    <property type="term" value="C:plasma membrane"/>
    <property type="evidence" value="ECO:0007669"/>
    <property type="project" value="UniProtKB-ARBA"/>
</dbReference>
<evidence type="ECO:0000256" key="4">
    <source>
        <dbReference type="ARBA" id="ARBA00022741"/>
    </source>
</evidence>
<comment type="similarity">
    <text evidence="1">Belongs to the CpsD/CapB family.</text>
</comment>
<dbReference type="Gene3D" id="3.40.50.300">
    <property type="entry name" value="P-loop containing nucleotide triphosphate hydrolases"/>
    <property type="match status" value="1"/>
</dbReference>
<evidence type="ECO:0000256" key="3">
    <source>
        <dbReference type="ARBA" id="ARBA00022679"/>
    </source>
</evidence>
<evidence type="ECO:0000256" key="6">
    <source>
        <dbReference type="ARBA" id="ARBA00022840"/>
    </source>
</evidence>
<feature type="compositionally biased region" description="Basic residues" evidence="9">
    <location>
        <begin position="484"/>
        <end position="493"/>
    </location>
</feature>
<gene>
    <name evidence="12" type="ORF">HD598_000125</name>
</gene>
<comment type="catalytic activity">
    <reaction evidence="8">
        <text>L-tyrosyl-[protein] + ATP = O-phospho-L-tyrosyl-[protein] + ADP + H(+)</text>
        <dbReference type="Rhea" id="RHEA:10596"/>
        <dbReference type="Rhea" id="RHEA-COMP:10136"/>
        <dbReference type="Rhea" id="RHEA-COMP:20101"/>
        <dbReference type="ChEBI" id="CHEBI:15378"/>
        <dbReference type="ChEBI" id="CHEBI:30616"/>
        <dbReference type="ChEBI" id="CHEBI:46858"/>
        <dbReference type="ChEBI" id="CHEBI:61978"/>
        <dbReference type="ChEBI" id="CHEBI:456216"/>
        <dbReference type="EC" id="2.7.10.2"/>
    </reaction>
</comment>
<evidence type="ECO:0000256" key="5">
    <source>
        <dbReference type="ARBA" id="ARBA00022777"/>
    </source>
</evidence>
<dbReference type="GO" id="GO:0005524">
    <property type="term" value="F:ATP binding"/>
    <property type="evidence" value="ECO:0007669"/>
    <property type="project" value="UniProtKB-KW"/>
</dbReference>
<evidence type="ECO:0000256" key="9">
    <source>
        <dbReference type="SAM" id="MobiDB-lite"/>
    </source>
</evidence>
<keyword evidence="4" id="KW-0547">Nucleotide-binding</keyword>
<dbReference type="CDD" id="cd05387">
    <property type="entry name" value="BY-kinase"/>
    <property type="match status" value="1"/>
</dbReference>
<evidence type="ECO:0000256" key="7">
    <source>
        <dbReference type="ARBA" id="ARBA00023137"/>
    </source>
</evidence>
<dbReference type="FunFam" id="3.40.50.300:FF:000527">
    <property type="entry name" value="Tyrosine-protein kinase etk"/>
    <property type="match status" value="1"/>
</dbReference>
<sequence length="499" mass="52931">MEYTAENQPQALNHQVRRLARVVLNNWKGAIAIFLLAVLASVGLFLISSKTYAATNTVMVVAGGGNNLGSYLSAETLANTKAETYLALGNAPEVSQLVSKHFAEEGQAVSWKGVTFTKDPSNSQIRVTATAENPEHARASADAFASALAEEAARVERVMATGGTDSTSSVPVVQIIPISSALLPSAPSAPVLRTNLMYGAVAGLILAALFVFIKHLFDVRIRSTEQVETTTGHPVLGTVPQDKRLDHHRQVITVGEPGDKQGWATSEALRELRTNLTFSRVDNPPRIIVVTSALAGEGKSSIAANLAVTIAQSGSKVVLIDADLRRSVQTDIFQLQSGAGLTDLLSGAVDLDDVLQEWSGDPRLQVLGAGRVPPNPSELLGSRAMKRLLTDLAQESVVIVDSPPLLPVTDASVLSTSADGVLVVARAGSTSIEALKKATDRLERVNGHVLGVVLNQVPRKGSSAGQYGYYSDSYYYTSTDGQRTRRQSGKRRAASSSSK</sequence>
<reference evidence="12 13" key="1">
    <citation type="submission" date="2020-08" db="EMBL/GenBank/DDBJ databases">
        <title>Sequencing the genomes of 1000 actinobacteria strains.</title>
        <authorList>
            <person name="Klenk H.-P."/>
        </authorList>
    </citation>
    <scope>NUCLEOTIDE SEQUENCE [LARGE SCALE GENOMIC DNA]</scope>
    <source>
        <strain evidence="12 13">DSM 105783</strain>
    </source>
</reference>
<feature type="domain" description="CobQ/CobB/MinD/ParA nucleotide binding" evidence="11">
    <location>
        <begin position="288"/>
        <end position="460"/>
    </location>
</feature>
<dbReference type="InterPro" id="IPR027417">
    <property type="entry name" value="P-loop_NTPase"/>
</dbReference>
<name>A0A7W8TSW5_9MICC</name>
<dbReference type="SUPFAM" id="SSF52540">
    <property type="entry name" value="P-loop containing nucleoside triphosphate hydrolases"/>
    <property type="match status" value="1"/>
</dbReference>
<dbReference type="PANTHER" id="PTHR32309">
    <property type="entry name" value="TYROSINE-PROTEIN KINASE"/>
    <property type="match status" value="1"/>
</dbReference>
<dbReference type="NCBIfam" id="TIGR01007">
    <property type="entry name" value="eps_fam"/>
    <property type="match status" value="1"/>
</dbReference>
<evidence type="ECO:0000259" key="11">
    <source>
        <dbReference type="Pfam" id="PF01656"/>
    </source>
</evidence>
<keyword evidence="10" id="KW-0472">Membrane</keyword>
<feature type="transmembrane region" description="Helical" evidence="10">
    <location>
        <begin position="196"/>
        <end position="217"/>
    </location>
</feature>
<dbReference type="InterPro" id="IPR005702">
    <property type="entry name" value="Wzc-like_C"/>
</dbReference>
<dbReference type="InterPro" id="IPR050445">
    <property type="entry name" value="Bact_polysacc_biosynth/exp"/>
</dbReference>
<dbReference type="Pfam" id="PF01656">
    <property type="entry name" value="CbiA"/>
    <property type="match status" value="1"/>
</dbReference>
<protein>
    <recommendedName>
        <fullName evidence="2">non-specific protein-tyrosine kinase</fullName>
        <ecNumber evidence="2">2.7.10.2</ecNumber>
    </recommendedName>
</protein>
<feature type="transmembrane region" description="Helical" evidence="10">
    <location>
        <begin position="27"/>
        <end position="47"/>
    </location>
</feature>
<dbReference type="Proteomes" id="UP000580797">
    <property type="component" value="Unassembled WGS sequence"/>
</dbReference>
<evidence type="ECO:0000256" key="10">
    <source>
        <dbReference type="SAM" id="Phobius"/>
    </source>
</evidence>
<evidence type="ECO:0000313" key="12">
    <source>
        <dbReference type="EMBL" id="MBB5511438.1"/>
    </source>
</evidence>
<dbReference type="GO" id="GO:0004715">
    <property type="term" value="F:non-membrane spanning protein tyrosine kinase activity"/>
    <property type="evidence" value="ECO:0007669"/>
    <property type="project" value="UniProtKB-EC"/>
</dbReference>
<organism evidence="12 13">
    <name type="scientific">Neomicrococcus aestuarii</name>
    <dbReference type="NCBI Taxonomy" id="556325"/>
    <lineage>
        <taxon>Bacteria</taxon>
        <taxon>Bacillati</taxon>
        <taxon>Actinomycetota</taxon>
        <taxon>Actinomycetes</taxon>
        <taxon>Micrococcales</taxon>
        <taxon>Micrococcaceae</taxon>
        <taxon>Neomicrococcus</taxon>
    </lineage>
</organism>
<dbReference type="AlphaFoldDB" id="A0A7W8TSW5"/>
<evidence type="ECO:0000256" key="2">
    <source>
        <dbReference type="ARBA" id="ARBA00011903"/>
    </source>
</evidence>
<keyword evidence="5" id="KW-0418">Kinase</keyword>
<comment type="caution">
    <text evidence="12">The sequence shown here is derived from an EMBL/GenBank/DDBJ whole genome shotgun (WGS) entry which is preliminary data.</text>
</comment>
<keyword evidence="10" id="KW-0812">Transmembrane</keyword>